<dbReference type="GO" id="GO:0006914">
    <property type="term" value="P:autophagy"/>
    <property type="evidence" value="ECO:0007669"/>
    <property type="project" value="UniProtKB-KW"/>
</dbReference>
<dbReference type="PANTHER" id="PTHR23519">
    <property type="entry name" value="AUTOPHAGY-RELATED PROTEIN 22"/>
    <property type="match status" value="1"/>
</dbReference>
<keyword evidence="3 6" id="KW-0812">Transmembrane</keyword>
<keyword evidence="8" id="KW-1185">Reference proteome</keyword>
<evidence type="ECO:0000313" key="8">
    <source>
        <dbReference type="Proteomes" id="UP000184304"/>
    </source>
</evidence>
<dbReference type="OrthoDB" id="42657at2759"/>
<reference evidence="8" key="1">
    <citation type="journal article" date="2017" name="Genome Biol.">
        <title>Comparative genomics reveals high biological diversity and specific adaptations in the industrially and medically important fungal genus Aspergillus.</title>
        <authorList>
            <person name="de Vries R.P."/>
            <person name="Riley R."/>
            <person name="Wiebenga A."/>
            <person name="Aguilar-Osorio G."/>
            <person name="Amillis S."/>
            <person name="Uchima C.A."/>
            <person name="Anderluh G."/>
            <person name="Asadollahi M."/>
            <person name="Askin M."/>
            <person name="Barry K."/>
            <person name="Battaglia E."/>
            <person name="Bayram O."/>
            <person name="Benocci T."/>
            <person name="Braus-Stromeyer S.A."/>
            <person name="Caldana C."/>
            <person name="Canovas D."/>
            <person name="Cerqueira G.C."/>
            <person name="Chen F."/>
            <person name="Chen W."/>
            <person name="Choi C."/>
            <person name="Clum A."/>
            <person name="Dos Santos R.A."/>
            <person name="Damasio A.R."/>
            <person name="Diallinas G."/>
            <person name="Emri T."/>
            <person name="Fekete E."/>
            <person name="Flipphi M."/>
            <person name="Freyberg S."/>
            <person name="Gallo A."/>
            <person name="Gournas C."/>
            <person name="Habgood R."/>
            <person name="Hainaut M."/>
            <person name="Harispe M.L."/>
            <person name="Henrissat B."/>
            <person name="Hilden K.S."/>
            <person name="Hope R."/>
            <person name="Hossain A."/>
            <person name="Karabika E."/>
            <person name="Karaffa L."/>
            <person name="Karanyi Z."/>
            <person name="Krasevec N."/>
            <person name="Kuo A."/>
            <person name="Kusch H."/>
            <person name="LaButti K."/>
            <person name="Lagendijk E.L."/>
            <person name="Lapidus A."/>
            <person name="Levasseur A."/>
            <person name="Lindquist E."/>
            <person name="Lipzen A."/>
            <person name="Logrieco A.F."/>
            <person name="MacCabe A."/>
            <person name="Maekelae M.R."/>
            <person name="Malavazi I."/>
            <person name="Melin P."/>
            <person name="Meyer V."/>
            <person name="Mielnichuk N."/>
            <person name="Miskei M."/>
            <person name="Molnar A.P."/>
            <person name="Mule G."/>
            <person name="Ngan C.Y."/>
            <person name="Orejas M."/>
            <person name="Orosz E."/>
            <person name="Ouedraogo J.P."/>
            <person name="Overkamp K.M."/>
            <person name="Park H.-S."/>
            <person name="Perrone G."/>
            <person name="Piumi F."/>
            <person name="Punt P.J."/>
            <person name="Ram A.F."/>
            <person name="Ramon A."/>
            <person name="Rauscher S."/>
            <person name="Record E."/>
            <person name="Riano-Pachon D.M."/>
            <person name="Robert V."/>
            <person name="Roehrig J."/>
            <person name="Ruller R."/>
            <person name="Salamov A."/>
            <person name="Salih N.S."/>
            <person name="Samson R.A."/>
            <person name="Sandor E."/>
            <person name="Sanguinetti M."/>
            <person name="Schuetze T."/>
            <person name="Sepcic K."/>
            <person name="Shelest E."/>
            <person name="Sherlock G."/>
            <person name="Sophianopoulou V."/>
            <person name="Squina F.M."/>
            <person name="Sun H."/>
            <person name="Susca A."/>
            <person name="Todd R.B."/>
            <person name="Tsang A."/>
            <person name="Unkles S.E."/>
            <person name="van de Wiele N."/>
            <person name="van Rossen-Uffink D."/>
            <person name="Oliveira J.V."/>
            <person name="Vesth T.C."/>
            <person name="Visser J."/>
            <person name="Yu J.-H."/>
            <person name="Zhou M."/>
            <person name="Andersen M.R."/>
            <person name="Archer D.B."/>
            <person name="Baker S.E."/>
            <person name="Benoit I."/>
            <person name="Brakhage A.A."/>
            <person name="Braus G.H."/>
            <person name="Fischer R."/>
            <person name="Frisvad J.C."/>
            <person name="Goldman G.H."/>
            <person name="Houbraken J."/>
            <person name="Oakley B."/>
            <person name="Pocsi I."/>
            <person name="Scazzocchio C."/>
            <person name="Seiboth B."/>
            <person name="vanKuyk P.A."/>
            <person name="Wortman J."/>
            <person name="Dyer P.S."/>
            <person name="Grigoriev I.V."/>
        </authorList>
    </citation>
    <scope>NUCLEOTIDE SEQUENCE [LARGE SCALE GENOMIC DNA]</scope>
    <source>
        <strain evidence="8">CBS 134.48</strain>
    </source>
</reference>
<proteinExistence type="inferred from homology"/>
<comment type="similarity">
    <text evidence="6">Belongs to the ATG22 family.</text>
</comment>
<dbReference type="AlphaFoldDB" id="A0A1L9N683"/>
<evidence type="ECO:0000313" key="7">
    <source>
        <dbReference type="EMBL" id="OJI84634.1"/>
    </source>
</evidence>
<feature type="transmembrane region" description="Helical" evidence="6">
    <location>
        <begin position="200"/>
        <end position="218"/>
    </location>
</feature>
<dbReference type="PANTHER" id="PTHR23519:SF2">
    <property type="entry name" value="AUTOPHAGY-RELATED PROTEIN 22"/>
    <property type="match status" value="1"/>
</dbReference>
<comment type="function">
    <text evidence="6">Vacuolar effluxer which mediate the efflux of amino acids resulting from autophagic degradation. The release of autophagic amino acids allows the maintenance of protein synthesis and viability during nitrogen starvation.</text>
</comment>
<dbReference type="GO" id="GO:0032974">
    <property type="term" value="P:amino acid transmembrane export from vacuole"/>
    <property type="evidence" value="ECO:0007669"/>
    <property type="project" value="TreeGrafter"/>
</dbReference>
<evidence type="ECO:0000256" key="6">
    <source>
        <dbReference type="RuleBase" id="RU363073"/>
    </source>
</evidence>
<feature type="transmembrane region" description="Helical" evidence="6">
    <location>
        <begin position="113"/>
        <end position="136"/>
    </location>
</feature>
<dbReference type="VEuPathDB" id="FungiDB:ASPTUDRAFT_188742"/>
<gene>
    <name evidence="7" type="ORF">ASPTUDRAFT_188742</name>
</gene>
<comment type="subcellular location">
    <subcellularLocation>
        <location evidence="1">Endomembrane system</location>
        <topology evidence="1">Multi-pass membrane protein</topology>
    </subcellularLocation>
    <subcellularLocation>
        <location evidence="6">Vacuole membrane</location>
        <topology evidence="6">Multi-pass membrane protein</topology>
    </subcellularLocation>
</comment>
<dbReference type="GO" id="GO:0012505">
    <property type="term" value="C:endomembrane system"/>
    <property type="evidence" value="ECO:0007669"/>
    <property type="project" value="UniProtKB-SubCell"/>
</dbReference>
<keyword evidence="4 6" id="KW-1133">Transmembrane helix</keyword>
<dbReference type="Pfam" id="PF11700">
    <property type="entry name" value="ATG22"/>
    <property type="match status" value="2"/>
</dbReference>
<feature type="transmembrane region" description="Helical" evidence="6">
    <location>
        <begin position="238"/>
        <end position="254"/>
    </location>
</feature>
<sequence length="277" mass="30581">MLSTYASAAILSVSNVLGHQAGTDKPCPRRCTNINCVVNFGAGEIDYASYTLYLPTISRVTGGVLANITAGIADYSDYRKMMIMTSIFLFGVVALPIAGLTAQTYSHLTALSFLYFALTIVQGIYTVIEGYIPIFIRSTGWFRTSVVGRSDNRAEGRIWQKGVLKHGAEFWVMQVLFMSTSSALRAYNRAIYSSLIPRNAVARFFGLEITLNLATGWINRLVMGVIPDRTHNLRFPMILNLFLILVALGFYFSVNMRTGIEQTKSLPELSGGVEGLR</sequence>
<dbReference type="InterPro" id="IPR024671">
    <property type="entry name" value="Atg22-like"/>
</dbReference>
<feature type="transmembrane region" description="Helical" evidence="6">
    <location>
        <begin position="81"/>
        <end position="101"/>
    </location>
</feature>
<keyword evidence="6" id="KW-0072">Autophagy</keyword>
<dbReference type="GO" id="GO:0005774">
    <property type="term" value="C:vacuolar membrane"/>
    <property type="evidence" value="ECO:0007669"/>
    <property type="project" value="UniProtKB-SubCell"/>
</dbReference>
<dbReference type="STRING" id="767770.A0A1L9N683"/>
<name>A0A1L9N683_ASPTC</name>
<organism evidence="7 8">
    <name type="scientific">Aspergillus tubingensis (strain CBS 134.48)</name>
    <dbReference type="NCBI Taxonomy" id="767770"/>
    <lineage>
        <taxon>Eukaryota</taxon>
        <taxon>Fungi</taxon>
        <taxon>Dikarya</taxon>
        <taxon>Ascomycota</taxon>
        <taxon>Pezizomycotina</taxon>
        <taxon>Eurotiomycetes</taxon>
        <taxon>Eurotiomycetidae</taxon>
        <taxon>Eurotiales</taxon>
        <taxon>Aspergillaceae</taxon>
        <taxon>Aspergillus</taxon>
        <taxon>Aspergillus subgen. Circumdati</taxon>
    </lineage>
</organism>
<accession>A0A1L9N683</accession>
<dbReference type="InterPro" id="IPR050495">
    <property type="entry name" value="ATG22/LtaA_families"/>
</dbReference>
<dbReference type="EMBL" id="KV878198">
    <property type="protein sequence ID" value="OJI84634.1"/>
    <property type="molecule type" value="Genomic_DNA"/>
</dbReference>
<evidence type="ECO:0000256" key="5">
    <source>
        <dbReference type="ARBA" id="ARBA00023136"/>
    </source>
</evidence>
<evidence type="ECO:0000256" key="4">
    <source>
        <dbReference type="ARBA" id="ARBA00022989"/>
    </source>
</evidence>
<evidence type="ECO:0000256" key="3">
    <source>
        <dbReference type="ARBA" id="ARBA00022692"/>
    </source>
</evidence>
<keyword evidence="6" id="KW-0029">Amino-acid transport</keyword>
<evidence type="ECO:0000256" key="2">
    <source>
        <dbReference type="ARBA" id="ARBA00022448"/>
    </source>
</evidence>
<protein>
    <recommendedName>
        <fullName evidence="6">Autophagy-related protein</fullName>
    </recommendedName>
</protein>
<keyword evidence="5 6" id="KW-0472">Membrane</keyword>
<comment type="caution">
    <text evidence="6">Lacks conserved residue(s) required for the propagation of feature annotation.</text>
</comment>
<keyword evidence="2 6" id="KW-0813">Transport</keyword>
<evidence type="ECO:0000256" key="1">
    <source>
        <dbReference type="ARBA" id="ARBA00004127"/>
    </source>
</evidence>
<dbReference type="Proteomes" id="UP000184304">
    <property type="component" value="Unassembled WGS sequence"/>
</dbReference>
<keyword evidence="6" id="KW-0926">Vacuole</keyword>